<dbReference type="Proteomes" id="UP000182888">
    <property type="component" value="Unassembled WGS sequence"/>
</dbReference>
<proteinExistence type="predicted"/>
<organism evidence="1 2">
    <name type="scientific">Mesorhizobium plurifarium</name>
    <dbReference type="NCBI Taxonomy" id="69974"/>
    <lineage>
        <taxon>Bacteria</taxon>
        <taxon>Pseudomonadati</taxon>
        <taxon>Pseudomonadota</taxon>
        <taxon>Alphaproteobacteria</taxon>
        <taxon>Hyphomicrobiales</taxon>
        <taxon>Phyllobacteriaceae</taxon>
        <taxon>Mesorhizobium</taxon>
    </lineage>
</organism>
<accession>A0A0K2VTX1</accession>
<evidence type="ECO:0000313" key="2">
    <source>
        <dbReference type="Proteomes" id="UP000182888"/>
    </source>
</evidence>
<dbReference type="EMBL" id="CCND01000010">
    <property type="protein sequence ID" value="CDX53856.1"/>
    <property type="molecule type" value="Genomic_DNA"/>
</dbReference>
<name>A0A0K2VTX1_MESPL</name>
<reference evidence="2" key="1">
    <citation type="submission" date="2014-08" db="EMBL/GenBank/DDBJ databases">
        <authorList>
            <person name="Edwards T."/>
        </authorList>
    </citation>
    <scope>NUCLEOTIDE SEQUENCE [LARGE SCALE GENOMIC DNA]</scope>
</reference>
<sequence length="129" mass="14368">MPAGTVRRPGHLGRVAPWRGICMPGQTTGQAIVGTFSGKQTSAWGETRRKWLCEFTSVEQSLGFQIENYLAPARLELVPVMIDRVPRVQGRYHRQGECNELMSCVDRGLLPQALASRRYKAQPPSTRSA</sequence>
<evidence type="ECO:0000313" key="1">
    <source>
        <dbReference type="EMBL" id="CDX53856.1"/>
    </source>
</evidence>
<protein>
    <submittedName>
        <fullName evidence="1">Uncharacterized protein</fullName>
    </submittedName>
</protein>
<dbReference type="AlphaFoldDB" id="A0A0K2VTX1"/>
<gene>
    <name evidence="1" type="ORF">MPL1032_180202</name>
</gene>